<protein>
    <recommendedName>
        <fullName evidence="2">Tower domain-containing protein</fullName>
    </recommendedName>
</protein>
<evidence type="ECO:0000256" key="1">
    <source>
        <dbReference type="SAM" id="Coils"/>
    </source>
</evidence>
<dbReference type="Pfam" id="PF09121">
    <property type="entry name" value="Tower"/>
    <property type="match status" value="1"/>
</dbReference>
<dbReference type="Pfam" id="PF21318">
    <property type="entry name" value="BRCA2DBD_OB2"/>
    <property type="match status" value="1"/>
</dbReference>
<dbReference type="GO" id="GO:0005634">
    <property type="term" value="C:nucleus"/>
    <property type="evidence" value="ECO:0007669"/>
    <property type="project" value="TreeGrafter"/>
</dbReference>
<proteinExistence type="predicted"/>
<feature type="domain" description="Tower" evidence="2">
    <location>
        <begin position="1"/>
        <end position="40"/>
    </location>
</feature>
<keyword evidence="4" id="KW-1185">Reference proteome</keyword>
<dbReference type="Pfam" id="PF09104">
    <property type="entry name" value="BRCA-2_OB3"/>
    <property type="match status" value="1"/>
</dbReference>
<dbReference type="EMBL" id="VSWD01000007">
    <property type="protein sequence ID" value="KAK3098391.1"/>
    <property type="molecule type" value="Genomic_DNA"/>
</dbReference>
<evidence type="ECO:0000313" key="4">
    <source>
        <dbReference type="Proteomes" id="UP001186944"/>
    </source>
</evidence>
<gene>
    <name evidence="3" type="ORF">FSP39_019075</name>
</gene>
<dbReference type="Proteomes" id="UP001186944">
    <property type="component" value="Unassembled WGS sequence"/>
</dbReference>
<dbReference type="InterPro" id="IPR015188">
    <property type="entry name" value="BRCA2_OB_3"/>
</dbReference>
<dbReference type="InterPro" id="IPR015205">
    <property type="entry name" value="Tower_dom"/>
</dbReference>
<sequence length="390" mass="45104">MEKLPDGGCVLRSAQAEEKYQQHYQRSQQEEMEKMYHNMENMYEDREDEENCITKKSWSKKEVEHLQSGHEIYEAYKTTKQPDILEGYLSEEQIRMMMDYRRQLQDERRQKLQNEFTKAWADNDKNVKRNVVPLLKLRVLGCSRKDLDTKISMLITVWRPDQGMEHLKEGTRYRVYGLTASTARSRYTESPVQLTLARHGRFQALSLDENILDMVYEPRRPLCVADLRSGTAPYGEADIIGMVINIDHTQFTESGKIQDIVYCVDCNRDVFGVKFWGGNKAVMNSDNLAPGRILCFSNLIDRPPYRSSILPVLEWSSELSLCTQTPQGAGQRGVVTEIQGMIKAAGGCGTFLEECRRILEELLQRKEEAKQPAVTPQVNKHYMTNNQLNR</sequence>
<keyword evidence="1" id="KW-0175">Coiled coil</keyword>
<dbReference type="SUPFAM" id="SSF81878">
    <property type="entry name" value="BRCA2 tower domain"/>
    <property type="match status" value="1"/>
</dbReference>
<dbReference type="GO" id="GO:0000724">
    <property type="term" value="P:double-strand break repair via homologous recombination"/>
    <property type="evidence" value="ECO:0007669"/>
    <property type="project" value="InterPro"/>
</dbReference>
<organism evidence="3 4">
    <name type="scientific">Pinctada imbricata</name>
    <name type="common">Atlantic pearl-oyster</name>
    <name type="synonym">Pinctada martensii</name>
    <dbReference type="NCBI Taxonomy" id="66713"/>
    <lineage>
        <taxon>Eukaryota</taxon>
        <taxon>Metazoa</taxon>
        <taxon>Spiralia</taxon>
        <taxon>Lophotrochozoa</taxon>
        <taxon>Mollusca</taxon>
        <taxon>Bivalvia</taxon>
        <taxon>Autobranchia</taxon>
        <taxon>Pteriomorphia</taxon>
        <taxon>Pterioida</taxon>
        <taxon>Pterioidea</taxon>
        <taxon>Pteriidae</taxon>
        <taxon>Pinctada</taxon>
    </lineage>
</organism>
<evidence type="ECO:0000313" key="3">
    <source>
        <dbReference type="EMBL" id="KAK3098391.1"/>
    </source>
</evidence>
<accession>A0AA88Y5R4</accession>
<dbReference type="InterPro" id="IPR015525">
    <property type="entry name" value="BRCA2"/>
</dbReference>
<reference evidence="3" key="1">
    <citation type="submission" date="2019-08" db="EMBL/GenBank/DDBJ databases">
        <title>The improved chromosome-level genome for the pearl oyster Pinctada fucata martensii using PacBio sequencing and Hi-C.</title>
        <authorList>
            <person name="Zheng Z."/>
        </authorList>
    </citation>
    <scope>NUCLEOTIDE SEQUENCE</scope>
    <source>
        <strain evidence="3">ZZ-2019</strain>
        <tissue evidence="3">Adductor muscle</tissue>
    </source>
</reference>
<dbReference type="SUPFAM" id="SSF50249">
    <property type="entry name" value="Nucleic acid-binding proteins"/>
    <property type="match status" value="2"/>
</dbReference>
<feature type="coiled-coil region" evidence="1">
    <location>
        <begin position="13"/>
        <end position="49"/>
    </location>
</feature>
<comment type="caution">
    <text evidence="3">The sequence shown here is derived from an EMBL/GenBank/DDBJ whole genome shotgun (WGS) entry which is preliminary data.</text>
</comment>
<dbReference type="Gene3D" id="2.40.50.140">
    <property type="entry name" value="Nucleic acid-binding proteins"/>
    <property type="match status" value="2"/>
</dbReference>
<name>A0AA88Y5R4_PINIB</name>
<dbReference type="PANTHER" id="PTHR11289">
    <property type="entry name" value="BREAST CANCER TYPE 2 SUSCEPTIBILITY PROTEIN BRCA2"/>
    <property type="match status" value="1"/>
</dbReference>
<dbReference type="InterPro" id="IPR012340">
    <property type="entry name" value="NA-bd_OB-fold"/>
</dbReference>
<evidence type="ECO:0000259" key="2">
    <source>
        <dbReference type="SMART" id="SM01341"/>
    </source>
</evidence>
<dbReference type="SMART" id="SM01341">
    <property type="entry name" value="Tower"/>
    <property type="match status" value="1"/>
</dbReference>
<dbReference type="Gene3D" id="6.10.70.10">
    <property type="match status" value="1"/>
</dbReference>
<dbReference type="PANTHER" id="PTHR11289:SF0">
    <property type="entry name" value="BREAST CANCER TYPE 2 SUSCEPTIBILITY PROTEIN"/>
    <property type="match status" value="1"/>
</dbReference>
<dbReference type="GO" id="GO:0006355">
    <property type="term" value="P:regulation of DNA-templated transcription"/>
    <property type="evidence" value="ECO:0007669"/>
    <property type="project" value="TreeGrafter"/>
</dbReference>
<dbReference type="AlphaFoldDB" id="A0AA88Y5R4"/>